<keyword evidence="1" id="KW-0472">Membrane</keyword>
<evidence type="ECO:0000256" key="1">
    <source>
        <dbReference type="SAM" id="Phobius"/>
    </source>
</evidence>
<dbReference type="AlphaFoldDB" id="A0A511X0A8"/>
<dbReference type="Pfam" id="PF04854">
    <property type="entry name" value="DUF624"/>
    <property type="match status" value="1"/>
</dbReference>
<feature type="transmembrane region" description="Helical" evidence="1">
    <location>
        <begin position="24"/>
        <end position="49"/>
    </location>
</feature>
<sequence length="196" mass="22475">MNAIQSRYVAVVQKIYWFAYLQMLWFLFTLIGCIVLGIFPATHALIVALKEENLSSREAFSLFKHIYSTSFLKLSSAGLLFKLIFILIAINLVILQSMYIKIIVLCMLGLVFLSSIHFLQYFNFRKPIIFQMKTAFSLVWLLPKNNLGYVCVFFLLIVAISFMPGLTFFFGVSITMLGIVKIGNSKESQRLKKDLI</sequence>
<dbReference type="PROSITE" id="PS51257">
    <property type="entry name" value="PROKAR_LIPOPROTEIN"/>
    <property type="match status" value="1"/>
</dbReference>
<comment type="caution">
    <text evidence="2">The sequence shown here is derived from an EMBL/GenBank/DDBJ whole genome shotgun (WGS) entry which is preliminary data.</text>
</comment>
<proteinExistence type="predicted"/>
<dbReference type="STRING" id="442899.SAMN05720591_12225"/>
<organism evidence="2 3">
    <name type="scientific">Halolactibacillus alkaliphilus</name>
    <dbReference type="NCBI Taxonomy" id="442899"/>
    <lineage>
        <taxon>Bacteria</taxon>
        <taxon>Bacillati</taxon>
        <taxon>Bacillota</taxon>
        <taxon>Bacilli</taxon>
        <taxon>Bacillales</taxon>
        <taxon>Bacillaceae</taxon>
        <taxon>Halolactibacillus</taxon>
    </lineage>
</organism>
<reference evidence="2 3" key="1">
    <citation type="submission" date="2019-07" db="EMBL/GenBank/DDBJ databases">
        <title>Whole genome shotgun sequence of Halolactibacillus alkaliphilus NBRC 103919.</title>
        <authorList>
            <person name="Hosoyama A."/>
            <person name="Uohara A."/>
            <person name="Ohji S."/>
            <person name="Ichikawa N."/>
        </authorList>
    </citation>
    <scope>NUCLEOTIDE SEQUENCE [LARGE SCALE GENOMIC DNA]</scope>
    <source>
        <strain evidence="2 3">NBRC 103919</strain>
    </source>
</reference>
<dbReference type="EMBL" id="BJYE01000007">
    <property type="protein sequence ID" value="GEN56378.1"/>
    <property type="molecule type" value="Genomic_DNA"/>
</dbReference>
<dbReference type="RefSeq" id="WP_089802524.1">
    <property type="nucleotide sequence ID" value="NZ_BJYE01000007.1"/>
</dbReference>
<accession>A0A511X0A8</accession>
<keyword evidence="3" id="KW-1185">Reference proteome</keyword>
<keyword evidence="1" id="KW-1133">Transmembrane helix</keyword>
<protein>
    <recommendedName>
        <fullName evidence="4">DUF624 domain-containing protein</fullName>
    </recommendedName>
</protein>
<evidence type="ECO:0008006" key="4">
    <source>
        <dbReference type="Google" id="ProtNLM"/>
    </source>
</evidence>
<dbReference type="OrthoDB" id="2182676at2"/>
<evidence type="ECO:0000313" key="3">
    <source>
        <dbReference type="Proteomes" id="UP000321400"/>
    </source>
</evidence>
<keyword evidence="1" id="KW-0812">Transmembrane</keyword>
<dbReference type="InterPro" id="IPR006938">
    <property type="entry name" value="DUF624"/>
</dbReference>
<gene>
    <name evidence="2" type="ORF">HAL01_08420</name>
</gene>
<feature type="transmembrane region" description="Helical" evidence="1">
    <location>
        <begin position="100"/>
        <end position="122"/>
    </location>
</feature>
<name>A0A511X0A8_9BACI</name>
<dbReference type="Proteomes" id="UP000321400">
    <property type="component" value="Unassembled WGS sequence"/>
</dbReference>
<evidence type="ECO:0000313" key="2">
    <source>
        <dbReference type="EMBL" id="GEN56378.1"/>
    </source>
</evidence>
<feature type="transmembrane region" description="Helical" evidence="1">
    <location>
        <begin position="70"/>
        <end position="94"/>
    </location>
</feature>